<sequence length="755" mass="85738">MGDLRIASVCRHTNSASPECESVDSDMAHGRRIYGKEGGGSRGAVGQTYCPLCGIEAEDSEAFRTVHLESRRHKYNYLLAKFKENRSVHCPGLFVVLSCVKYRRKRKAKNRHGVEVNVRCNGEQLESTEDGTVKSTIDPEEPELVYEFEVKYTSVKNEQSVLLRRVMLLHPYRAFTIEDEFNFSAGANVMIRLNTGASCMFKVTFSNCGIGTYGVPVCFTVERETHSQKKQFDIVRTMVVDVIGPDHADEHTQSQKDSPFTGERWFDMKTIVPGTMPDGKRIKKLLEYTIPRKLKILFRHNLLPWEDMDQDQAEELCKFLMMYYDGSGPSKDNYAEYFHGLLYLEEYVAAQKIEQYNMKDVAVKIVTDKRLQLEVPGLAERRPSVLKGDLIYLRVSLGKEKWECTRYEGVVAEVRDTCILIGGFDQELMNRLESDRSLHLDVQFALNRFPLYIMHRSVDLLVEQDMFHMVFPPGSSLPSLRVQGDIEFINPLIQNNPEQQKAVTNIVLGTSRPSPYIIFGPPGTGKTVTVVEAILQVKNKVRGSYILVCAPANAACDLLAQKLIPHCTTDELLRLHSSSRDWYSVPDDLHPYSNRSVGEYYFPGEQQLNSYRIIVCTLVHSGRLLAKKNKGGLYYQTSHFTHVFIDECGQALEPEALVPVAGILGGAVRNRPGGQIVLAGDPMQLGPVCDAKRAEKLGLGVSLLERLMTKWRLYTKENEEGTYNDKFITKLRRNFRSHELILELPNRLFYEGELI</sequence>
<dbReference type="EMBL" id="BLKM01000599">
    <property type="protein sequence ID" value="GFG36063.1"/>
    <property type="molecule type" value="Genomic_DNA"/>
</dbReference>
<evidence type="ECO:0000313" key="10">
    <source>
        <dbReference type="Proteomes" id="UP000502823"/>
    </source>
</evidence>
<dbReference type="GO" id="GO:0005524">
    <property type="term" value="F:ATP binding"/>
    <property type="evidence" value="ECO:0007669"/>
    <property type="project" value="UniProtKB-KW"/>
</dbReference>
<evidence type="ECO:0000256" key="6">
    <source>
        <dbReference type="ARBA" id="ARBA00022806"/>
    </source>
</evidence>
<dbReference type="SMART" id="SM00451">
    <property type="entry name" value="ZnF_U1"/>
    <property type="match status" value="1"/>
</dbReference>
<keyword evidence="4" id="KW-0547">Nucleotide-binding</keyword>
<dbReference type="GO" id="GO:0008270">
    <property type="term" value="F:zinc ion binding"/>
    <property type="evidence" value="ECO:0007669"/>
    <property type="project" value="InterPro"/>
</dbReference>
<dbReference type="PANTHER" id="PTHR45418:SF1">
    <property type="entry name" value="CANCER_TESTIS ANTIGEN 55"/>
    <property type="match status" value="1"/>
</dbReference>
<evidence type="ECO:0000313" key="9">
    <source>
        <dbReference type="EMBL" id="GFG36063.1"/>
    </source>
</evidence>
<keyword evidence="7" id="KW-0067">ATP-binding</keyword>
<keyword evidence="5" id="KW-0378">Hydrolase</keyword>
<dbReference type="InterPro" id="IPR026122">
    <property type="entry name" value="MOV-10/SDE3_DEXXQ/H-box"/>
</dbReference>
<keyword evidence="3" id="KW-0963">Cytoplasm</keyword>
<dbReference type="OrthoDB" id="6513042at2759"/>
<evidence type="ECO:0000259" key="8">
    <source>
        <dbReference type="SMART" id="SM00451"/>
    </source>
</evidence>
<gene>
    <name evidence="9" type="ORF">Cfor_02597</name>
</gene>
<dbReference type="InterPro" id="IPR003604">
    <property type="entry name" value="Matrin/U1-like-C_Znf_C2H2"/>
</dbReference>
<reference evidence="10" key="1">
    <citation type="submission" date="2020-01" db="EMBL/GenBank/DDBJ databases">
        <title>Draft genome sequence of the Termite Coptotermes fromosanus.</title>
        <authorList>
            <person name="Itakura S."/>
            <person name="Yosikawa Y."/>
            <person name="Umezawa K."/>
        </authorList>
    </citation>
    <scope>NUCLEOTIDE SEQUENCE [LARGE SCALE GENOMIC DNA]</scope>
</reference>
<dbReference type="InterPro" id="IPR041677">
    <property type="entry name" value="DNA2/NAM7_AAA_11"/>
</dbReference>
<dbReference type="Pfam" id="PF21633">
    <property type="entry name" value="MOV-10_Ig-like"/>
    <property type="match status" value="1"/>
</dbReference>
<comment type="similarity">
    <text evidence="2">Belongs to the DNA2/NAM7 helicase family. SDE3 subfamily.</text>
</comment>
<evidence type="ECO:0000256" key="4">
    <source>
        <dbReference type="ARBA" id="ARBA00022741"/>
    </source>
</evidence>
<dbReference type="GO" id="GO:0005737">
    <property type="term" value="C:cytoplasm"/>
    <property type="evidence" value="ECO:0007669"/>
    <property type="project" value="UniProtKB-SubCell"/>
</dbReference>
<dbReference type="Gene3D" id="3.40.50.300">
    <property type="entry name" value="P-loop containing nucleotide triphosphate hydrolases"/>
    <property type="match status" value="1"/>
</dbReference>
<dbReference type="GO" id="GO:0016787">
    <property type="term" value="F:hydrolase activity"/>
    <property type="evidence" value="ECO:0007669"/>
    <property type="project" value="UniProtKB-KW"/>
</dbReference>
<dbReference type="Proteomes" id="UP000502823">
    <property type="component" value="Unassembled WGS sequence"/>
</dbReference>
<dbReference type="GO" id="GO:0032574">
    <property type="term" value="F:5'-3' RNA helicase activity"/>
    <property type="evidence" value="ECO:0007669"/>
    <property type="project" value="InterPro"/>
</dbReference>
<dbReference type="Pfam" id="PF21634">
    <property type="entry name" value="MOV-10_beta-barrel"/>
    <property type="match status" value="1"/>
</dbReference>
<keyword evidence="6" id="KW-0347">Helicase</keyword>
<dbReference type="InterPro" id="IPR049077">
    <property type="entry name" value="MOV-10_Ig-like"/>
</dbReference>
<dbReference type="InterPro" id="IPR049080">
    <property type="entry name" value="MOV-10-like_beta-barrel"/>
</dbReference>
<comment type="caution">
    <text evidence="9">The sequence shown here is derived from an EMBL/GenBank/DDBJ whole genome shotgun (WGS) entry which is preliminary data.</text>
</comment>
<dbReference type="SUPFAM" id="SSF52540">
    <property type="entry name" value="P-loop containing nucleoside triphosphate hydrolases"/>
    <property type="match status" value="1"/>
</dbReference>
<comment type="subcellular location">
    <subcellularLocation>
        <location evidence="1">Cytoplasm</location>
    </subcellularLocation>
</comment>
<accession>A0A6L2PTW6</accession>
<dbReference type="PANTHER" id="PTHR45418">
    <property type="entry name" value="CANCER/TESTIS ANTIGEN 55"/>
    <property type="match status" value="1"/>
</dbReference>
<organism evidence="9 10">
    <name type="scientific">Coptotermes formosanus</name>
    <name type="common">Formosan subterranean termite</name>
    <dbReference type="NCBI Taxonomy" id="36987"/>
    <lineage>
        <taxon>Eukaryota</taxon>
        <taxon>Metazoa</taxon>
        <taxon>Ecdysozoa</taxon>
        <taxon>Arthropoda</taxon>
        <taxon>Hexapoda</taxon>
        <taxon>Insecta</taxon>
        <taxon>Pterygota</taxon>
        <taxon>Neoptera</taxon>
        <taxon>Polyneoptera</taxon>
        <taxon>Dictyoptera</taxon>
        <taxon>Blattodea</taxon>
        <taxon>Blattoidea</taxon>
        <taxon>Termitoidae</taxon>
        <taxon>Rhinotermitidae</taxon>
        <taxon>Coptotermes</taxon>
    </lineage>
</organism>
<dbReference type="Pfam" id="PF13086">
    <property type="entry name" value="AAA_11"/>
    <property type="match status" value="2"/>
</dbReference>
<proteinExistence type="inferred from homology"/>
<dbReference type="CDD" id="cd18038">
    <property type="entry name" value="DEXXQc_Helz-like"/>
    <property type="match status" value="1"/>
</dbReference>
<protein>
    <recommendedName>
        <fullName evidence="8">U1-type domain-containing protein</fullName>
    </recommendedName>
</protein>
<dbReference type="InterPro" id="IPR027417">
    <property type="entry name" value="P-loop_NTPase"/>
</dbReference>
<evidence type="ECO:0000256" key="5">
    <source>
        <dbReference type="ARBA" id="ARBA00022801"/>
    </source>
</evidence>
<dbReference type="AlphaFoldDB" id="A0A6L2PTW6"/>
<evidence type="ECO:0000256" key="3">
    <source>
        <dbReference type="ARBA" id="ARBA00022490"/>
    </source>
</evidence>
<name>A0A6L2PTW6_COPFO</name>
<evidence type="ECO:0000256" key="1">
    <source>
        <dbReference type="ARBA" id="ARBA00004496"/>
    </source>
</evidence>
<feature type="non-terminal residue" evidence="9">
    <location>
        <position position="755"/>
    </location>
</feature>
<dbReference type="InParanoid" id="A0A6L2PTW6"/>
<keyword evidence="10" id="KW-1185">Reference proteome</keyword>
<dbReference type="GO" id="GO:0003723">
    <property type="term" value="F:RNA binding"/>
    <property type="evidence" value="ECO:0007669"/>
    <property type="project" value="InterPro"/>
</dbReference>
<evidence type="ECO:0000256" key="7">
    <source>
        <dbReference type="ARBA" id="ARBA00022840"/>
    </source>
</evidence>
<feature type="domain" description="U1-type" evidence="8">
    <location>
        <begin position="45"/>
        <end position="80"/>
    </location>
</feature>
<evidence type="ECO:0000256" key="2">
    <source>
        <dbReference type="ARBA" id="ARBA00005601"/>
    </source>
</evidence>